<dbReference type="Proteomes" id="UP000480854">
    <property type="component" value="Unassembled WGS sequence"/>
</dbReference>
<dbReference type="OrthoDB" id="7298605at2"/>
<dbReference type="EMBL" id="QOKW01000005">
    <property type="protein sequence ID" value="KAA0681854.1"/>
    <property type="molecule type" value="Genomic_DNA"/>
</dbReference>
<dbReference type="PROSITE" id="PS51900">
    <property type="entry name" value="CB"/>
    <property type="match status" value="1"/>
</dbReference>
<dbReference type="PANTHER" id="PTHR30629:SF2">
    <property type="entry name" value="PROPHAGE INTEGRASE INTS-RELATED"/>
    <property type="match status" value="1"/>
</dbReference>
<dbReference type="InterPro" id="IPR002104">
    <property type="entry name" value="Integrase_catalytic"/>
</dbReference>
<dbReference type="InterPro" id="IPR025166">
    <property type="entry name" value="Integrase_DNA_bind_dom"/>
</dbReference>
<feature type="compositionally biased region" description="Basic and acidic residues" evidence="6">
    <location>
        <begin position="84"/>
        <end position="105"/>
    </location>
</feature>
<feature type="domain" description="Tyr recombinase" evidence="7">
    <location>
        <begin position="210"/>
        <end position="381"/>
    </location>
</feature>
<dbReference type="GO" id="GO:0006310">
    <property type="term" value="P:DNA recombination"/>
    <property type="evidence" value="ECO:0007669"/>
    <property type="project" value="UniProtKB-KW"/>
</dbReference>
<reference evidence="9 10" key="1">
    <citation type="submission" date="2018-07" db="EMBL/GenBank/DDBJ databases">
        <title>Genome sequence of Azospirillum sp. ATCC 49961.</title>
        <authorList>
            <person name="Sant'Anna F.H."/>
            <person name="Baldani J.I."/>
            <person name="Zilli J.E."/>
            <person name="Reis V.M."/>
            <person name="Hartmann A."/>
            <person name="Cruz L."/>
            <person name="de Souza E.M."/>
            <person name="de Oliveira Pedrosa F."/>
            <person name="Passaglia L.M.P."/>
        </authorList>
    </citation>
    <scope>NUCLEOTIDE SEQUENCE [LARGE SCALE GENOMIC DNA]</scope>
    <source>
        <strain evidence="9 10">ATCC 49961</strain>
    </source>
</reference>
<keyword evidence="4" id="KW-0233">DNA recombination</keyword>
<name>A0A9W7NL05_9PROT</name>
<comment type="caution">
    <text evidence="9">The sequence shown here is derived from an EMBL/GenBank/DDBJ whole genome shotgun (WGS) entry which is preliminary data.</text>
</comment>
<dbReference type="PANTHER" id="PTHR30629">
    <property type="entry name" value="PROPHAGE INTEGRASE"/>
    <property type="match status" value="1"/>
</dbReference>
<feature type="region of interest" description="Disordered" evidence="6">
    <location>
        <begin position="81"/>
        <end position="105"/>
    </location>
</feature>
<evidence type="ECO:0000256" key="4">
    <source>
        <dbReference type="ARBA" id="ARBA00023172"/>
    </source>
</evidence>
<keyword evidence="2" id="KW-0229">DNA integration</keyword>
<feature type="domain" description="Core-binding (CB)" evidence="8">
    <location>
        <begin position="107"/>
        <end position="188"/>
    </location>
</feature>
<keyword evidence="10" id="KW-1185">Reference proteome</keyword>
<dbReference type="CDD" id="cd00801">
    <property type="entry name" value="INT_P4_C"/>
    <property type="match status" value="1"/>
</dbReference>
<protein>
    <submittedName>
        <fullName evidence="9">Site-specific integrase</fullName>
    </submittedName>
</protein>
<dbReference type="GO" id="GO:0015074">
    <property type="term" value="P:DNA integration"/>
    <property type="evidence" value="ECO:0007669"/>
    <property type="project" value="UniProtKB-KW"/>
</dbReference>
<organism evidence="9 10">
    <name type="scientific">Roseomonas genomospecies 6</name>
    <dbReference type="NCBI Taxonomy" id="214106"/>
    <lineage>
        <taxon>Bacteria</taxon>
        <taxon>Pseudomonadati</taxon>
        <taxon>Pseudomonadota</taxon>
        <taxon>Alphaproteobacteria</taxon>
        <taxon>Acetobacterales</taxon>
        <taxon>Roseomonadaceae</taxon>
        <taxon>Roseomonas</taxon>
    </lineage>
</organism>
<evidence type="ECO:0000256" key="2">
    <source>
        <dbReference type="ARBA" id="ARBA00022908"/>
    </source>
</evidence>
<dbReference type="RefSeq" id="WP_149468513.1">
    <property type="nucleotide sequence ID" value="NZ_QOKW01000005.1"/>
</dbReference>
<proteinExistence type="inferred from homology"/>
<dbReference type="Gene3D" id="3.30.160.390">
    <property type="entry name" value="Integrase, DNA-binding domain"/>
    <property type="match status" value="1"/>
</dbReference>
<dbReference type="Pfam" id="PF22022">
    <property type="entry name" value="Phage_int_M"/>
    <property type="match status" value="1"/>
</dbReference>
<dbReference type="InterPro" id="IPR038488">
    <property type="entry name" value="Integrase_DNA-bd_sf"/>
</dbReference>
<dbReference type="InterPro" id="IPR011010">
    <property type="entry name" value="DNA_brk_join_enz"/>
</dbReference>
<keyword evidence="3 5" id="KW-0238">DNA-binding</keyword>
<evidence type="ECO:0000256" key="1">
    <source>
        <dbReference type="ARBA" id="ARBA00008857"/>
    </source>
</evidence>
<gene>
    <name evidence="9" type="ORF">DS843_08750</name>
</gene>
<dbReference type="InterPro" id="IPR044068">
    <property type="entry name" value="CB"/>
</dbReference>
<dbReference type="InterPro" id="IPR013762">
    <property type="entry name" value="Integrase-like_cat_sf"/>
</dbReference>
<dbReference type="Pfam" id="PF00589">
    <property type="entry name" value="Phage_integrase"/>
    <property type="match status" value="1"/>
</dbReference>
<evidence type="ECO:0000256" key="5">
    <source>
        <dbReference type="PROSITE-ProRule" id="PRU01248"/>
    </source>
</evidence>
<dbReference type="PROSITE" id="PS51898">
    <property type="entry name" value="TYR_RECOMBINASE"/>
    <property type="match status" value="1"/>
</dbReference>
<dbReference type="InterPro" id="IPR053876">
    <property type="entry name" value="Phage_int_M"/>
</dbReference>
<dbReference type="GO" id="GO:0003677">
    <property type="term" value="F:DNA binding"/>
    <property type="evidence" value="ECO:0007669"/>
    <property type="project" value="UniProtKB-UniRule"/>
</dbReference>
<dbReference type="SUPFAM" id="SSF56349">
    <property type="entry name" value="DNA breaking-rejoining enzymes"/>
    <property type="match status" value="1"/>
</dbReference>
<comment type="similarity">
    <text evidence="1">Belongs to the 'phage' integrase family.</text>
</comment>
<dbReference type="Gene3D" id="1.10.150.130">
    <property type="match status" value="1"/>
</dbReference>
<dbReference type="InterPro" id="IPR050808">
    <property type="entry name" value="Phage_Integrase"/>
</dbReference>
<dbReference type="Gene3D" id="1.10.443.10">
    <property type="entry name" value="Intergrase catalytic core"/>
    <property type="match status" value="1"/>
</dbReference>
<evidence type="ECO:0000259" key="7">
    <source>
        <dbReference type="PROSITE" id="PS51898"/>
    </source>
</evidence>
<dbReference type="AlphaFoldDB" id="A0A9W7NL05"/>
<evidence type="ECO:0000256" key="3">
    <source>
        <dbReference type="ARBA" id="ARBA00023125"/>
    </source>
</evidence>
<evidence type="ECO:0000259" key="8">
    <source>
        <dbReference type="PROSITE" id="PS51900"/>
    </source>
</evidence>
<evidence type="ECO:0000313" key="9">
    <source>
        <dbReference type="EMBL" id="KAA0681854.1"/>
    </source>
</evidence>
<evidence type="ECO:0000313" key="10">
    <source>
        <dbReference type="Proteomes" id="UP000480854"/>
    </source>
</evidence>
<sequence length="409" mass="46300">MQKFLTDPLLRSLTPPATGRLSITDLREPGLEFRISAGGSRSWRVRYRVKGVAGRKVETIGPYPTFSLADARDRAHAITSAAKKGIDLPEREKRDDEEAKRAEQRPKTVADLLTRYVNDYCKANQRRWEQTDRLFTAHVVPAIGTKALDEVRRADIVELLDDLQNRKGLNAQVNRVRSQVMAAFNWAVERDFIDVNPAATVKKRKKIETPRARVLEDAELVAIWRAADSLTYPSKQIVKLMILTGQRRDEVRCLPWAELRADLWVLPGARNKGRRDHEIPLPAAAVELLKETPRTGPFVFSCDSEGKKPYAGMKRLKIILDRESGVRDWTLHDIRRTVATGLGRLGVAQDVIERVLNHGRGILEKTYNVHRYRDEKRVALETWAHHVNSLVTGEGAKVVPLAGRATKRG</sequence>
<dbReference type="Pfam" id="PF13356">
    <property type="entry name" value="Arm-DNA-bind_3"/>
    <property type="match status" value="1"/>
</dbReference>
<accession>A0A9W7NL05</accession>
<dbReference type="InterPro" id="IPR010998">
    <property type="entry name" value="Integrase_recombinase_N"/>
</dbReference>
<evidence type="ECO:0000256" key="6">
    <source>
        <dbReference type="SAM" id="MobiDB-lite"/>
    </source>
</evidence>